<sequence>MPASMIGIATPQAMVNDGRVVMSDPDFEARRKAVQEYVKPDDPLSWDVAWKKGVTPWDDGIVEPSLMEVIEESGIAFPRKGKVLVPGCGAGYEAFWLAKRGLKATGMDISETAIEAANRERNKYPQEIVDNSQFLKVNFFDIKDISDEERYDLAIDHRQVSHTKARIHCGRELNISIHRFFVAIPPSLRNDWGRQMAAFLKPGGYLINIIFPIVPPVEGGPPYTVRSDHYDGPLGENFEKIYDEVPTKSSPTHEGKERVQVWRRK</sequence>
<evidence type="ECO:0000313" key="6">
    <source>
        <dbReference type="EMBL" id="RXW18948.1"/>
    </source>
</evidence>
<dbReference type="AlphaFoldDB" id="A0A4V1Q3K9"/>
<evidence type="ECO:0000256" key="3">
    <source>
        <dbReference type="ARBA" id="ARBA00022679"/>
    </source>
</evidence>
<proteinExistence type="predicted"/>
<dbReference type="Proteomes" id="UP000290288">
    <property type="component" value="Unassembled WGS sequence"/>
</dbReference>
<evidence type="ECO:0000313" key="7">
    <source>
        <dbReference type="Proteomes" id="UP000290288"/>
    </source>
</evidence>
<keyword evidence="1" id="KW-0597">Phosphoprotein</keyword>
<keyword evidence="3" id="KW-0808">Transferase</keyword>
<dbReference type="OrthoDB" id="276151at2759"/>
<dbReference type="GO" id="GO:0032259">
    <property type="term" value="P:methylation"/>
    <property type="evidence" value="ECO:0007669"/>
    <property type="project" value="UniProtKB-KW"/>
</dbReference>
<dbReference type="PANTHER" id="PTHR32183:SF6">
    <property type="entry name" value="CYSTEINE SULFINATE DESULFINASE_CYSTEINE DESULFURASE AND RELATED ENZYMES"/>
    <property type="match status" value="1"/>
</dbReference>
<dbReference type="InterPro" id="IPR008854">
    <property type="entry name" value="TPMT"/>
</dbReference>
<organism evidence="6 7">
    <name type="scientific">Candolleomyces aberdarensis</name>
    <dbReference type="NCBI Taxonomy" id="2316362"/>
    <lineage>
        <taxon>Eukaryota</taxon>
        <taxon>Fungi</taxon>
        <taxon>Dikarya</taxon>
        <taxon>Basidiomycota</taxon>
        <taxon>Agaricomycotina</taxon>
        <taxon>Agaricomycetes</taxon>
        <taxon>Agaricomycetidae</taxon>
        <taxon>Agaricales</taxon>
        <taxon>Agaricineae</taxon>
        <taxon>Psathyrellaceae</taxon>
        <taxon>Candolleomyces</taxon>
    </lineage>
</organism>
<keyword evidence="2" id="KW-0489">Methyltransferase</keyword>
<evidence type="ECO:0000256" key="2">
    <source>
        <dbReference type="ARBA" id="ARBA00022603"/>
    </source>
</evidence>
<dbReference type="InterPro" id="IPR029063">
    <property type="entry name" value="SAM-dependent_MTases_sf"/>
</dbReference>
<evidence type="ECO:0000256" key="4">
    <source>
        <dbReference type="ARBA" id="ARBA00022691"/>
    </source>
</evidence>
<keyword evidence="7" id="KW-1185">Reference proteome</keyword>
<dbReference type="SUPFAM" id="SSF53335">
    <property type="entry name" value="S-adenosyl-L-methionine-dependent methyltransferases"/>
    <property type="match status" value="1"/>
</dbReference>
<protein>
    <recommendedName>
        <fullName evidence="8">S-adenosyl-L-methionine-dependent methyltransferase</fullName>
    </recommendedName>
</protein>
<dbReference type="CDD" id="cd02440">
    <property type="entry name" value="AdoMet_MTases"/>
    <property type="match status" value="1"/>
</dbReference>
<accession>A0A4V1Q3K9</accession>
<comment type="caution">
    <text evidence="6">The sequence shown here is derived from an EMBL/GenBank/DDBJ whole genome shotgun (WGS) entry which is preliminary data.</text>
</comment>
<gene>
    <name evidence="6" type="ORF">EST38_g6898</name>
</gene>
<dbReference type="Pfam" id="PF05724">
    <property type="entry name" value="TPMT"/>
    <property type="match status" value="1"/>
</dbReference>
<evidence type="ECO:0000256" key="5">
    <source>
        <dbReference type="SAM" id="MobiDB-lite"/>
    </source>
</evidence>
<dbReference type="Gene3D" id="3.40.50.150">
    <property type="entry name" value="Vaccinia Virus protein VP39"/>
    <property type="match status" value="1"/>
</dbReference>
<evidence type="ECO:0000256" key="1">
    <source>
        <dbReference type="ARBA" id="ARBA00022553"/>
    </source>
</evidence>
<keyword evidence="4" id="KW-0949">S-adenosyl-L-methionine</keyword>
<feature type="region of interest" description="Disordered" evidence="5">
    <location>
        <begin position="244"/>
        <end position="265"/>
    </location>
</feature>
<dbReference type="GO" id="GO:0008757">
    <property type="term" value="F:S-adenosylmethionine-dependent methyltransferase activity"/>
    <property type="evidence" value="ECO:0007669"/>
    <property type="project" value="InterPro"/>
</dbReference>
<dbReference type="PANTHER" id="PTHR32183">
    <property type="match status" value="1"/>
</dbReference>
<name>A0A4V1Q3K9_9AGAR</name>
<reference evidence="6 7" key="1">
    <citation type="submission" date="2019-01" db="EMBL/GenBank/DDBJ databases">
        <title>Draft genome sequence of Psathyrella aberdarensis IHI B618.</title>
        <authorList>
            <person name="Buettner E."/>
            <person name="Kellner H."/>
        </authorList>
    </citation>
    <scope>NUCLEOTIDE SEQUENCE [LARGE SCALE GENOMIC DNA]</scope>
    <source>
        <strain evidence="6 7">IHI B618</strain>
    </source>
</reference>
<dbReference type="EMBL" id="SDEE01000230">
    <property type="protein sequence ID" value="RXW18948.1"/>
    <property type="molecule type" value="Genomic_DNA"/>
</dbReference>
<evidence type="ECO:0008006" key="8">
    <source>
        <dbReference type="Google" id="ProtNLM"/>
    </source>
</evidence>
<dbReference type="STRING" id="2316362.A0A4V1Q3K9"/>
<dbReference type="PROSITE" id="PS51585">
    <property type="entry name" value="SAM_MT_TPMT"/>
    <property type="match status" value="1"/>
</dbReference>